<dbReference type="SUPFAM" id="SSF52172">
    <property type="entry name" value="CheY-like"/>
    <property type="match status" value="1"/>
</dbReference>
<dbReference type="CDD" id="cd01948">
    <property type="entry name" value="EAL"/>
    <property type="match status" value="1"/>
</dbReference>
<sequence>MSDIKPTVLLVESHGFQRAIAVQMLSQLGCSCVYQAQTSEQAVQLLREHQPIDVLVCNVDVLGVGALRIIQEAVTRKRVRAVLIGGGLDPEVRTGLYQWVSMLGLEYLVDAGSPLDFDRLQRFFEALNTPREATVSMPGTVRIGRAEVQAGIADGQFDTRFLPRCTVADGRIRSVDAQLSWQHPRHGLLAMQQFCPAVERAGLGNALLLYMAEQAVDVQQQLARAGLQVGLSLGIRLEQLGHGPLMNELLGILRGHLSGKHRVALELSHVGLARPKAEYLETLLRVRLMGCDLGMQGFGFGGASLQRLCQWPINQLRLASPFLLEAPHQSRHLAVVQHMSVAARTLGIELTVTGVQSAVHHLLLFDLGCLRGQGDYFAAPMSAEALHARLKQPKALQPIRRD</sequence>
<dbReference type="RefSeq" id="WP_043189853.1">
    <property type="nucleotide sequence ID" value="NZ_CP009533.1"/>
</dbReference>
<evidence type="ECO:0000259" key="2">
    <source>
        <dbReference type="PROSITE" id="PS50110"/>
    </source>
</evidence>
<keyword evidence="5" id="KW-1185">Reference proteome</keyword>
<name>A0A089YNC8_9PSED</name>
<dbReference type="PANTHER" id="PTHR44757:SF2">
    <property type="entry name" value="BIOFILM ARCHITECTURE MAINTENANCE PROTEIN MBAA"/>
    <property type="match status" value="1"/>
</dbReference>
<evidence type="ECO:0000256" key="1">
    <source>
        <dbReference type="PROSITE-ProRule" id="PRU00169"/>
    </source>
</evidence>
<dbReference type="InterPro" id="IPR001633">
    <property type="entry name" value="EAL_dom"/>
</dbReference>
<organism evidence="4 5">
    <name type="scientific">Pseudomonas rhizosphaerae</name>
    <dbReference type="NCBI Taxonomy" id="216142"/>
    <lineage>
        <taxon>Bacteria</taxon>
        <taxon>Pseudomonadati</taxon>
        <taxon>Pseudomonadota</taxon>
        <taxon>Gammaproteobacteria</taxon>
        <taxon>Pseudomonadales</taxon>
        <taxon>Pseudomonadaceae</taxon>
        <taxon>Pseudomonas</taxon>
    </lineage>
</organism>
<dbReference type="InterPro" id="IPR011006">
    <property type="entry name" value="CheY-like_superfamily"/>
</dbReference>
<accession>A0A089YNC8</accession>
<evidence type="ECO:0000313" key="5">
    <source>
        <dbReference type="Proteomes" id="UP000029499"/>
    </source>
</evidence>
<dbReference type="InterPro" id="IPR001789">
    <property type="entry name" value="Sig_transdc_resp-reg_receiver"/>
</dbReference>
<reference evidence="4 5" key="1">
    <citation type="journal article" date="2015" name="J. Biotechnol.">
        <title>Complete genome sequence of Pseudomonas rhizosphaerae IH5T (=DSM 16299T), a phosphate-solubilizing rhizobacterium for bacterial biofertilizer.</title>
        <authorList>
            <person name="Kwak Y."/>
            <person name="Jung B.K."/>
            <person name="Shin J.H."/>
        </authorList>
    </citation>
    <scope>NUCLEOTIDE SEQUENCE [LARGE SCALE GENOMIC DNA]</scope>
    <source>
        <strain evidence="4">DSM 16299</strain>
    </source>
</reference>
<dbReference type="OrthoDB" id="9812358at2"/>
<dbReference type="Gene3D" id="3.20.20.450">
    <property type="entry name" value="EAL domain"/>
    <property type="match status" value="1"/>
</dbReference>
<dbReference type="EMBL" id="CP009533">
    <property type="protein sequence ID" value="AIS17893.1"/>
    <property type="molecule type" value="Genomic_DNA"/>
</dbReference>
<dbReference type="PROSITE" id="PS50883">
    <property type="entry name" value="EAL"/>
    <property type="match status" value="1"/>
</dbReference>
<dbReference type="SUPFAM" id="SSF141868">
    <property type="entry name" value="EAL domain-like"/>
    <property type="match status" value="1"/>
</dbReference>
<evidence type="ECO:0008006" key="6">
    <source>
        <dbReference type="Google" id="ProtNLM"/>
    </source>
</evidence>
<dbReference type="InterPro" id="IPR035919">
    <property type="entry name" value="EAL_sf"/>
</dbReference>
<dbReference type="STRING" id="216142.LT40_11050"/>
<dbReference type="Pfam" id="PF00563">
    <property type="entry name" value="EAL"/>
    <property type="match status" value="1"/>
</dbReference>
<evidence type="ECO:0000259" key="3">
    <source>
        <dbReference type="PROSITE" id="PS50883"/>
    </source>
</evidence>
<dbReference type="GO" id="GO:0000160">
    <property type="term" value="P:phosphorelay signal transduction system"/>
    <property type="evidence" value="ECO:0007669"/>
    <property type="project" value="InterPro"/>
</dbReference>
<protein>
    <recommendedName>
        <fullName evidence="6">EAL domain-containing protein</fullName>
    </recommendedName>
</protein>
<comment type="caution">
    <text evidence="1">Lacks conserved residue(s) required for the propagation of feature annotation.</text>
</comment>
<dbReference type="Proteomes" id="UP000029499">
    <property type="component" value="Chromosome"/>
</dbReference>
<dbReference type="PROSITE" id="PS51257">
    <property type="entry name" value="PROKAR_LIPOPROTEIN"/>
    <property type="match status" value="1"/>
</dbReference>
<gene>
    <name evidence="4" type="ORF">LT40_11050</name>
</gene>
<dbReference type="SMART" id="SM00052">
    <property type="entry name" value="EAL"/>
    <property type="match status" value="1"/>
</dbReference>
<dbReference type="PROSITE" id="PS50110">
    <property type="entry name" value="RESPONSE_REGULATORY"/>
    <property type="match status" value="1"/>
</dbReference>
<dbReference type="eggNOG" id="COG2200">
    <property type="taxonomic scope" value="Bacteria"/>
</dbReference>
<proteinExistence type="predicted"/>
<dbReference type="AlphaFoldDB" id="A0A089YNC8"/>
<dbReference type="HOGENOM" id="CLU_000445_70_2_6"/>
<dbReference type="Gene3D" id="3.40.50.2300">
    <property type="match status" value="1"/>
</dbReference>
<dbReference type="KEGG" id="prh:LT40_11050"/>
<dbReference type="PANTHER" id="PTHR44757">
    <property type="entry name" value="DIGUANYLATE CYCLASE DGCP"/>
    <property type="match status" value="1"/>
</dbReference>
<feature type="domain" description="EAL" evidence="3">
    <location>
        <begin position="141"/>
        <end position="394"/>
    </location>
</feature>
<evidence type="ECO:0000313" key="4">
    <source>
        <dbReference type="EMBL" id="AIS17893.1"/>
    </source>
</evidence>
<feature type="domain" description="Response regulatory" evidence="2">
    <location>
        <begin position="7"/>
        <end position="125"/>
    </location>
</feature>
<dbReference type="InterPro" id="IPR052155">
    <property type="entry name" value="Biofilm_reg_signaling"/>
</dbReference>